<evidence type="ECO:0000259" key="4">
    <source>
        <dbReference type="PROSITE" id="PS50995"/>
    </source>
</evidence>
<evidence type="ECO:0000256" key="2">
    <source>
        <dbReference type="ARBA" id="ARBA00023125"/>
    </source>
</evidence>
<feature type="domain" description="HTH marR-type" evidence="4">
    <location>
        <begin position="13"/>
        <end position="145"/>
    </location>
</feature>
<keyword evidence="3" id="KW-0804">Transcription</keyword>
<evidence type="ECO:0000256" key="1">
    <source>
        <dbReference type="ARBA" id="ARBA00023015"/>
    </source>
</evidence>
<dbReference type="STRING" id="310781.SAMN05216259_11730"/>
<dbReference type="PANTHER" id="PTHR33164:SF64">
    <property type="entry name" value="TRANSCRIPTIONAL REGULATOR SLYA"/>
    <property type="match status" value="1"/>
</dbReference>
<reference evidence="5 6" key="1">
    <citation type="submission" date="2016-10" db="EMBL/GenBank/DDBJ databases">
        <authorList>
            <person name="de Groot N.N."/>
        </authorList>
    </citation>
    <scope>NUCLEOTIDE SEQUENCE [LARGE SCALE GENOMIC DNA]</scope>
    <source>
        <strain evidence="5 6">CGMCC 4.2022</strain>
    </source>
</reference>
<name>A0A1H0PVQ3_9ACTN</name>
<dbReference type="RefSeq" id="WP_093787642.1">
    <property type="nucleotide sequence ID" value="NZ_FNIE01000017.1"/>
</dbReference>
<dbReference type="Pfam" id="PF01047">
    <property type="entry name" value="MarR"/>
    <property type="match status" value="1"/>
</dbReference>
<keyword evidence="1" id="KW-0805">Transcription regulation</keyword>
<dbReference type="SMART" id="SM00347">
    <property type="entry name" value="HTH_MARR"/>
    <property type="match status" value="1"/>
</dbReference>
<dbReference type="SUPFAM" id="SSF46785">
    <property type="entry name" value="Winged helix' DNA-binding domain"/>
    <property type="match status" value="1"/>
</dbReference>
<dbReference type="Proteomes" id="UP000199341">
    <property type="component" value="Unassembled WGS sequence"/>
</dbReference>
<dbReference type="InterPro" id="IPR036390">
    <property type="entry name" value="WH_DNA-bd_sf"/>
</dbReference>
<keyword evidence="6" id="KW-1185">Reference proteome</keyword>
<protein>
    <submittedName>
        <fullName evidence="5">Transcriptional regulator, MarR family</fullName>
    </submittedName>
</protein>
<dbReference type="Gene3D" id="1.10.10.10">
    <property type="entry name" value="Winged helix-like DNA-binding domain superfamily/Winged helix DNA-binding domain"/>
    <property type="match status" value="1"/>
</dbReference>
<sequence>MTEKAGQVDAAESQSMLPLLEHLARAGRRAYLNEMAPGGLRPRHLIALRLLADLGPQSQLRLAEALSLDPSNVVALLKELEERDLVLRRRDPLDRRRHIIELSGKGQDEVARSLARGVAVEDHLFAALDRDERATLFELLRRAAGTASPACSGEDAPAAD</sequence>
<dbReference type="PROSITE" id="PS50995">
    <property type="entry name" value="HTH_MARR_2"/>
    <property type="match status" value="1"/>
</dbReference>
<dbReference type="GO" id="GO:0006950">
    <property type="term" value="P:response to stress"/>
    <property type="evidence" value="ECO:0007669"/>
    <property type="project" value="TreeGrafter"/>
</dbReference>
<dbReference type="InterPro" id="IPR036388">
    <property type="entry name" value="WH-like_DNA-bd_sf"/>
</dbReference>
<organism evidence="5 6">
    <name type="scientific">Actinacidiphila guanduensis</name>
    <dbReference type="NCBI Taxonomy" id="310781"/>
    <lineage>
        <taxon>Bacteria</taxon>
        <taxon>Bacillati</taxon>
        <taxon>Actinomycetota</taxon>
        <taxon>Actinomycetes</taxon>
        <taxon>Kitasatosporales</taxon>
        <taxon>Streptomycetaceae</taxon>
        <taxon>Actinacidiphila</taxon>
    </lineage>
</organism>
<dbReference type="AlphaFoldDB" id="A0A1H0PVQ3"/>
<evidence type="ECO:0000313" key="5">
    <source>
        <dbReference type="EMBL" id="SDP09237.1"/>
    </source>
</evidence>
<dbReference type="InterPro" id="IPR000835">
    <property type="entry name" value="HTH_MarR-typ"/>
</dbReference>
<accession>A0A1H0PVQ3</accession>
<dbReference type="PANTHER" id="PTHR33164">
    <property type="entry name" value="TRANSCRIPTIONAL REGULATOR, MARR FAMILY"/>
    <property type="match status" value="1"/>
</dbReference>
<proteinExistence type="predicted"/>
<dbReference type="OrthoDB" id="4463574at2"/>
<evidence type="ECO:0000313" key="6">
    <source>
        <dbReference type="Proteomes" id="UP000199341"/>
    </source>
</evidence>
<gene>
    <name evidence="5" type="ORF">SAMN05216259_11730</name>
</gene>
<dbReference type="EMBL" id="FNIE01000017">
    <property type="protein sequence ID" value="SDP09237.1"/>
    <property type="molecule type" value="Genomic_DNA"/>
</dbReference>
<dbReference type="InterPro" id="IPR039422">
    <property type="entry name" value="MarR/SlyA-like"/>
</dbReference>
<evidence type="ECO:0000256" key="3">
    <source>
        <dbReference type="ARBA" id="ARBA00023163"/>
    </source>
</evidence>
<dbReference type="PRINTS" id="PR00598">
    <property type="entry name" value="HTHMARR"/>
</dbReference>
<dbReference type="GO" id="GO:0003677">
    <property type="term" value="F:DNA binding"/>
    <property type="evidence" value="ECO:0007669"/>
    <property type="project" value="UniProtKB-KW"/>
</dbReference>
<keyword evidence="2" id="KW-0238">DNA-binding</keyword>
<dbReference type="GO" id="GO:0003700">
    <property type="term" value="F:DNA-binding transcription factor activity"/>
    <property type="evidence" value="ECO:0007669"/>
    <property type="project" value="InterPro"/>
</dbReference>